<evidence type="ECO:0000313" key="2">
    <source>
        <dbReference type="Proteomes" id="UP001489719"/>
    </source>
</evidence>
<accession>A0ACC3TXM9</accession>
<organism evidence="1 2">
    <name type="scientific">Lipomyces orientalis</name>
    <dbReference type="NCBI Taxonomy" id="1233043"/>
    <lineage>
        <taxon>Eukaryota</taxon>
        <taxon>Fungi</taxon>
        <taxon>Dikarya</taxon>
        <taxon>Ascomycota</taxon>
        <taxon>Saccharomycotina</taxon>
        <taxon>Lipomycetes</taxon>
        <taxon>Lipomycetales</taxon>
        <taxon>Lipomycetaceae</taxon>
        <taxon>Lipomyces</taxon>
    </lineage>
</organism>
<protein>
    <submittedName>
        <fullName evidence="1">Oligosaccharide biosynthesis protein Alg14 like-domain-containing protein</fullName>
    </submittedName>
</protein>
<keyword evidence="2" id="KW-1185">Reference proteome</keyword>
<dbReference type="Proteomes" id="UP001489719">
    <property type="component" value="Unassembled WGS sequence"/>
</dbReference>
<name>A0ACC3TXM9_9ASCO</name>
<gene>
    <name evidence="1" type="ORF">V1517DRAFT_269363</name>
</gene>
<dbReference type="EMBL" id="MU970039">
    <property type="protein sequence ID" value="KAK9325691.1"/>
    <property type="molecule type" value="Genomic_DNA"/>
</dbReference>
<sequence>MDIITAITIREALDVLYEWRHPVLVLVFSCVAVAVAGVGIFAVLVTALVQSYGLPPEKHPHGASAMFVLGSGGHTTELLGIISQLNFGLYPTRTYVSFSGDTLSTVRALQLEREKSVPQVTTLELPRARTVGQSYFTSIFTSAVCGFECVFAVAKVRPDIVVCNGPGSCVLVCFAALLLRATRIKLTRLVYVESIARVNSLSLTGRILISVVDRFIVQWPALAEQYKDKGVEYFGILA</sequence>
<evidence type="ECO:0000313" key="1">
    <source>
        <dbReference type="EMBL" id="KAK9325691.1"/>
    </source>
</evidence>
<comment type="caution">
    <text evidence="1">The sequence shown here is derived from an EMBL/GenBank/DDBJ whole genome shotgun (WGS) entry which is preliminary data.</text>
</comment>
<reference evidence="2" key="1">
    <citation type="journal article" date="2024" name="Front. Bioeng. Biotechnol.">
        <title>Genome-scale model development and genomic sequencing of the oleaginous clade Lipomyces.</title>
        <authorList>
            <person name="Czajka J.J."/>
            <person name="Han Y."/>
            <person name="Kim J."/>
            <person name="Mondo S.J."/>
            <person name="Hofstad B.A."/>
            <person name="Robles A."/>
            <person name="Haridas S."/>
            <person name="Riley R."/>
            <person name="LaButti K."/>
            <person name="Pangilinan J."/>
            <person name="Andreopoulos W."/>
            <person name="Lipzen A."/>
            <person name="Yan J."/>
            <person name="Wang M."/>
            <person name="Ng V."/>
            <person name="Grigoriev I.V."/>
            <person name="Spatafora J.W."/>
            <person name="Magnuson J.K."/>
            <person name="Baker S.E."/>
            <person name="Pomraning K.R."/>
        </authorList>
    </citation>
    <scope>NUCLEOTIDE SEQUENCE [LARGE SCALE GENOMIC DNA]</scope>
    <source>
        <strain evidence="2">CBS 10300</strain>
    </source>
</reference>
<proteinExistence type="predicted"/>